<protein>
    <recommendedName>
        <fullName evidence="5">Biotin--acetyl-CoA-carboxylase ligase</fullName>
    </recommendedName>
</protein>
<evidence type="ECO:0000256" key="1">
    <source>
        <dbReference type="SAM" id="MobiDB-lite"/>
    </source>
</evidence>
<dbReference type="PANTHER" id="PTHR35335:SF1">
    <property type="entry name" value="UPF0716 PROTEIN FXSA"/>
    <property type="match status" value="1"/>
</dbReference>
<dbReference type="Pfam" id="PF04186">
    <property type="entry name" value="FxsA"/>
    <property type="match status" value="1"/>
</dbReference>
<dbReference type="NCBIfam" id="NF008528">
    <property type="entry name" value="PRK11463.1-2"/>
    <property type="match status" value="1"/>
</dbReference>
<feature type="region of interest" description="Disordered" evidence="1">
    <location>
        <begin position="128"/>
        <end position="160"/>
    </location>
</feature>
<dbReference type="RefSeq" id="WP_062483189.1">
    <property type="nucleotide sequence ID" value="NZ_CP013650.1"/>
</dbReference>
<dbReference type="STRING" id="1526571.AT746_17750"/>
<keyword evidence="2" id="KW-1133">Transmembrane helix</keyword>
<evidence type="ECO:0008006" key="5">
    <source>
        <dbReference type="Google" id="ProtNLM"/>
    </source>
</evidence>
<accession>A0A0U3BE52</accession>
<reference evidence="3 4" key="1">
    <citation type="submission" date="2015-12" db="EMBL/GenBank/DDBJ databases">
        <title>Complete genome of Lacimicrobium alkaliphilum KCTC 32984.</title>
        <authorList>
            <person name="Kim S.-G."/>
            <person name="Lee Y.-J."/>
        </authorList>
    </citation>
    <scope>NUCLEOTIDE SEQUENCE [LARGE SCALE GENOMIC DNA]</scope>
    <source>
        <strain evidence="3 4">YelD216</strain>
    </source>
</reference>
<proteinExistence type="predicted"/>
<evidence type="ECO:0000313" key="4">
    <source>
        <dbReference type="Proteomes" id="UP000068447"/>
    </source>
</evidence>
<evidence type="ECO:0000313" key="3">
    <source>
        <dbReference type="EMBL" id="ALS99925.1"/>
    </source>
</evidence>
<keyword evidence="2" id="KW-0472">Membrane</keyword>
<dbReference type="PANTHER" id="PTHR35335">
    <property type="entry name" value="UPF0716 PROTEIN FXSA"/>
    <property type="match status" value="1"/>
</dbReference>
<dbReference type="OrthoDB" id="9792788at2"/>
<organism evidence="3 4">
    <name type="scientific">Lacimicrobium alkaliphilum</name>
    <dbReference type="NCBI Taxonomy" id="1526571"/>
    <lineage>
        <taxon>Bacteria</taxon>
        <taxon>Pseudomonadati</taxon>
        <taxon>Pseudomonadota</taxon>
        <taxon>Gammaproteobacteria</taxon>
        <taxon>Alteromonadales</taxon>
        <taxon>Alteromonadaceae</taxon>
        <taxon>Lacimicrobium</taxon>
    </lineage>
</organism>
<feature type="transmembrane region" description="Helical" evidence="2">
    <location>
        <begin position="29"/>
        <end position="55"/>
    </location>
</feature>
<dbReference type="EMBL" id="CP013650">
    <property type="protein sequence ID" value="ALS99925.1"/>
    <property type="molecule type" value="Genomic_DNA"/>
</dbReference>
<dbReference type="AlphaFoldDB" id="A0A0U3BE52"/>
<keyword evidence="4" id="KW-1185">Reference proteome</keyword>
<gene>
    <name evidence="3" type="ORF">AT746_17750</name>
</gene>
<evidence type="ECO:0000256" key="2">
    <source>
        <dbReference type="SAM" id="Phobius"/>
    </source>
</evidence>
<dbReference type="InterPro" id="IPR007313">
    <property type="entry name" value="FxsA"/>
</dbReference>
<dbReference type="KEGG" id="lal:AT746_17750"/>
<dbReference type="GO" id="GO:0016020">
    <property type="term" value="C:membrane"/>
    <property type="evidence" value="ECO:0007669"/>
    <property type="project" value="InterPro"/>
</dbReference>
<keyword evidence="2" id="KW-0812">Transmembrane</keyword>
<dbReference type="Proteomes" id="UP000068447">
    <property type="component" value="Chromosome"/>
</dbReference>
<feature type="compositionally biased region" description="Basic and acidic residues" evidence="1">
    <location>
        <begin position="144"/>
        <end position="160"/>
    </location>
</feature>
<name>A0A0U3BE52_9ALTE</name>
<sequence length="160" mass="17543">MGKLFFLFAVMPIIEIALLIEVGDRIGGWPTIGLVILTAAVGAALVRMQGVATLFQARRKLDMGQIPGQEMVEGLMLAIAGVLLVTPGFVTDAFGLLLVAPFSRPLIARWLLSKMQVQVVQAQQQQYYGRPDQNSDGSTIEGEYEVKSAEQKERNKLPRD</sequence>
<feature type="transmembrane region" description="Helical" evidence="2">
    <location>
        <begin position="75"/>
        <end position="102"/>
    </location>
</feature>